<dbReference type="SUPFAM" id="SSF50978">
    <property type="entry name" value="WD40 repeat-like"/>
    <property type="match status" value="1"/>
</dbReference>
<accession>A0AAD2JYM2</accession>
<comment type="caution">
    <text evidence="1">The sequence shown here is derived from an EMBL/GenBank/DDBJ whole genome shotgun (WGS) entry which is preliminary data.</text>
</comment>
<dbReference type="InterPro" id="IPR001680">
    <property type="entry name" value="WD40_rpt"/>
</dbReference>
<sequence length="156" mass="16765">MEAAPAAPTHLVRAHSADVTALFFSGDNERLYSGDASGWVVVTSTRSLRSITSWAAHTDSVLGVEEWGNRIVTHSRDHKLHVWNLVVDLTPSARVGGAPGASAPDDVPKPSLCYSMDVNALNYCRFSLLSVSDEDALIALPNLVESSEVKSRTVYG</sequence>
<evidence type="ECO:0000313" key="2">
    <source>
        <dbReference type="Proteomes" id="UP001295794"/>
    </source>
</evidence>
<dbReference type="InterPro" id="IPR015943">
    <property type="entry name" value="WD40/YVTN_repeat-like_dom_sf"/>
</dbReference>
<dbReference type="Gene3D" id="2.130.10.10">
    <property type="entry name" value="YVTN repeat-like/Quinoprotein amine dehydrogenase"/>
    <property type="match status" value="1"/>
</dbReference>
<keyword evidence="2" id="KW-1185">Reference proteome</keyword>
<name>A0AAD2JYM2_9AGAR</name>
<proteinExistence type="predicted"/>
<reference evidence="1" key="1">
    <citation type="submission" date="2023-11" db="EMBL/GenBank/DDBJ databases">
        <authorList>
            <person name="De Vega J J."/>
            <person name="De Vega J J."/>
        </authorList>
    </citation>
    <scope>NUCLEOTIDE SEQUENCE</scope>
</reference>
<evidence type="ECO:0000313" key="1">
    <source>
        <dbReference type="EMBL" id="CAK5269139.1"/>
    </source>
</evidence>
<gene>
    <name evidence="1" type="ORF">MYCIT1_LOCUS12638</name>
</gene>
<dbReference type="SMART" id="SM00320">
    <property type="entry name" value="WD40"/>
    <property type="match status" value="2"/>
</dbReference>
<protein>
    <submittedName>
        <fullName evidence="1">Uncharacterized protein</fullName>
    </submittedName>
</protein>
<dbReference type="Proteomes" id="UP001295794">
    <property type="component" value="Unassembled WGS sequence"/>
</dbReference>
<dbReference type="AlphaFoldDB" id="A0AAD2JYM2"/>
<dbReference type="EMBL" id="CAVNYO010000139">
    <property type="protein sequence ID" value="CAK5269139.1"/>
    <property type="molecule type" value="Genomic_DNA"/>
</dbReference>
<organism evidence="1 2">
    <name type="scientific">Mycena citricolor</name>
    <dbReference type="NCBI Taxonomy" id="2018698"/>
    <lineage>
        <taxon>Eukaryota</taxon>
        <taxon>Fungi</taxon>
        <taxon>Dikarya</taxon>
        <taxon>Basidiomycota</taxon>
        <taxon>Agaricomycotina</taxon>
        <taxon>Agaricomycetes</taxon>
        <taxon>Agaricomycetidae</taxon>
        <taxon>Agaricales</taxon>
        <taxon>Marasmiineae</taxon>
        <taxon>Mycenaceae</taxon>
        <taxon>Mycena</taxon>
    </lineage>
</organism>
<dbReference type="InterPro" id="IPR036322">
    <property type="entry name" value="WD40_repeat_dom_sf"/>
</dbReference>